<accession>A0A0T6BRF9</accession>
<evidence type="ECO:0000313" key="2">
    <source>
        <dbReference type="Proteomes" id="UP000036168"/>
    </source>
</evidence>
<gene>
    <name evidence="1" type="ORF">AB447_202755</name>
</gene>
<dbReference type="EMBL" id="LECW02000012">
    <property type="protein sequence ID" value="KRT94226.1"/>
    <property type="molecule type" value="Genomic_DNA"/>
</dbReference>
<sequence>MHLSSIAKKGVFFSAHMATLTYACESSGPLKMHAKPFCRERAGKGVLFSVEEAVKVACIVGDRRQEAGSAYHFLIAKRT</sequence>
<protein>
    <submittedName>
        <fullName evidence="1">Uncharacterized protein</fullName>
    </submittedName>
</protein>
<dbReference type="AlphaFoldDB" id="A0A0T6BRF9"/>
<reference evidence="1 2" key="1">
    <citation type="journal article" date="2015" name="Int. J. Syst. Evol. Microbiol.">
        <title>Bacillus glycinifermentans sp. nov., isolated from fermented soybean paste.</title>
        <authorList>
            <person name="Kim S.J."/>
            <person name="Dunlap C.A."/>
            <person name="Kwon S.W."/>
            <person name="Rooney A.P."/>
        </authorList>
    </citation>
    <scope>NUCLEOTIDE SEQUENCE [LARGE SCALE GENOMIC DNA]</scope>
    <source>
        <strain evidence="1 2">GO-13</strain>
    </source>
</reference>
<comment type="caution">
    <text evidence="1">The sequence shown here is derived from an EMBL/GenBank/DDBJ whole genome shotgun (WGS) entry which is preliminary data.</text>
</comment>
<proteinExistence type="predicted"/>
<dbReference type="Proteomes" id="UP000036168">
    <property type="component" value="Unassembled WGS sequence"/>
</dbReference>
<evidence type="ECO:0000313" key="1">
    <source>
        <dbReference type="EMBL" id="KRT94226.1"/>
    </source>
</evidence>
<name>A0A0T6BRF9_9BACI</name>
<organism evidence="1 2">
    <name type="scientific">Bacillus glycinifermentans</name>
    <dbReference type="NCBI Taxonomy" id="1664069"/>
    <lineage>
        <taxon>Bacteria</taxon>
        <taxon>Bacillati</taxon>
        <taxon>Bacillota</taxon>
        <taxon>Bacilli</taxon>
        <taxon>Bacillales</taxon>
        <taxon>Bacillaceae</taxon>
        <taxon>Bacillus</taxon>
    </lineage>
</organism>